<dbReference type="PANTHER" id="PTHR33383">
    <property type="entry name" value="MEMBRANE PROTEIN INSERTION EFFICIENCY FACTOR-RELATED"/>
    <property type="match status" value="1"/>
</dbReference>
<keyword evidence="3" id="KW-1185">Reference proteome</keyword>
<dbReference type="HAMAP" id="MF_00386">
    <property type="entry name" value="UPF0161_YidD"/>
    <property type="match status" value="1"/>
</dbReference>
<comment type="subcellular location">
    <subcellularLocation>
        <location evidence="1">Cell membrane</location>
        <topology evidence="1">Peripheral membrane protein</topology>
        <orientation evidence="1">Cytoplasmic side</orientation>
    </subcellularLocation>
</comment>
<proteinExistence type="inferred from homology"/>
<dbReference type="AlphaFoldDB" id="A0A517QGW9"/>
<dbReference type="RefSeq" id="WP_231739810.1">
    <property type="nucleotide sequence ID" value="NZ_CP036267.1"/>
</dbReference>
<reference evidence="2 3" key="1">
    <citation type="submission" date="2019-02" db="EMBL/GenBank/DDBJ databases">
        <title>Deep-cultivation of Planctomycetes and their phenomic and genomic characterization uncovers novel biology.</title>
        <authorList>
            <person name="Wiegand S."/>
            <person name="Jogler M."/>
            <person name="Boedeker C."/>
            <person name="Pinto D."/>
            <person name="Vollmers J."/>
            <person name="Rivas-Marin E."/>
            <person name="Kohn T."/>
            <person name="Peeters S.H."/>
            <person name="Heuer A."/>
            <person name="Rast P."/>
            <person name="Oberbeckmann S."/>
            <person name="Bunk B."/>
            <person name="Jeske O."/>
            <person name="Meyerdierks A."/>
            <person name="Storesund J.E."/>
            <person name="Kallscheuer N."/>
            <person name="Luecker S."/>
            <person name="Lage O.M."/>
            <person name="Pohl T."/>
            <person name="Merkel B.J."/>
            <person name="Hornburger P."/>
            <person name="Mueller R.-W."/>
            <person name="Bruemmer F."/>
            <person name="Labrenz M."/>
            <person name="Spormann A.M."/>
            <person name="Op den Camp H."/>
            <person name="Overmann J."/>
            <person name="Amann R."/>
            <person name="Jetten M.S.M."/>
            <person name="Mascher T."/>
            <person name="Medema M.H."/>
            <person name="Devos D.P."/>
            <person name="Kaster A.-K."/>
            <person name="Ovreas L."/>
            <person name="Rohde M."/>
            <person name="Galperin M.Y."/>
            <person name="Jogler C."/>
        </authorList>
    </citation>
    <scope>NUCLEOTIDE SEQUENCE [LARGE SCALE GENOMIC DNA]</scope>
    <source>
        <strain evidence="2 3">Mal48</strain>
    </source>
</reference>
<dbReference type="InterPro" id="IPR002696">
    <property type="entry name" value="Membr_insert_effic_factor_YidD"/>
</dbReference>
<dbReference type="Pfam" id="PF01809">
    <property type="entry name" value="YidD"/>
    <property type="match status" value="1"/>
</dbReference>
<evidence type="ECO:0000313" key="3">
    <source>
        <dbReference type="Proteomes" id="UP000315724"/>
    </source>
</evidence>
<dbReference type="NCBIfam" id="TIGR00278">
    <property type="entry name" value="membrane protein insertion efficiency factor YidD"/>
    <property type="match status" value="1"/>
</dbReference>
<name>A0A517QGW9_9PLAN</name>
<dbReference type="Proteomes" id="UP000315724">
    <property type="component" value="Chromosome"/>
</dbReference>
<dbReference type="PANTHER" id="PTHR33383:SF1">
    <property type="entry name" value="MEMBRANE PROTEIN INSERTION EFFICIENCY FACTOR-RELATED"/>
    <property type="match status" value="1"/>
</dbReference>
<dbReference type="SMART" id="SM01234">
    <property type="entry name" value="Haemolytic"/>
    <property type="match status" value="1"/>
</dbReference>
<dbReference type="GO" id="GO:0005886">
    <property type="term" value="C:plasma membrane"/>
    <property type="evidence" value="ECO:0007669"/>
    <property type="project" value="UniProtKB-SubCell"/>
</dbReference>
<organism evidence="2 3">
    <name type="scientific">Thalassoglobus polymorphus</name>
    <dbReference type="NCBI Taxonomy" id="2527994"/>
    <lineage>
        <taxon>Bacteria</taxon>
        <taxon>Pseudomonadati</taxon>
        <taxon>Planctomycetota</taxon>
        <taxon>Planctomycetia</taxon>
        <taxon>Planctomycetales</taxon>
        <taxon>Planctomycetaceae</taxon>
        <taxon>Thalassoglobus</taxon>
    </lineage>
</organism>
<accession>A0A517QGW9</accession>
<dbReference type="KEGG" id="tpol:Mal48_00980"/>
<gene>
    <name evidence="2" type="primary">yidD</name>
    <name evidence="2" type="ORF">Mal48_00980</name>
</gene>
<evidence type="ECO:0000313" key="2">
    <source>
        <dbReference type="EMBL" id="QDT30870.1"/>
    </source>
</evidence>
<sequence length="75" mass="8424">MKILYQLPSFLLILAVKGYQITLGPFLGGRCRFEPSCSVYFIEAVKKYGAIRGATKGLLRICRCHPFSRPGYDPP</sequence>
<evidence type="ECO:0000256" key="1">
    <source>
        <dbReference type="HAMAP-Rule" id="MF_00386"/>
    </source>
</evidence>
<keyword evidence="1" id="KW-1003">Cell membrane</keyword>
<dbReference type="EMBL" id="CP036267">
    <property type="protein sequence ID" value="QDT30870.1"/>
    <property type="molecule type" value="Genomic_DNA"/>
</dbReference>
<protein>
    <recommendedName>
        <fullName evidence="1">Putative membrane protein insertion efficiency factor</fullName>
    </recommendedName>
</protein>
<keyword evidence="1" id="KW-0472">Membrane</keyword>
<comment type="similarity">
    <text evidence="1">Belongs to the UPF0161 family.</text>
</comment>
<comment type="function">
    <text evidence="1">Could be involved in insertion of integral membrane proteins into the membrane.</text>
</comment>